<evidence type="ECO:0000256" key="3">
    <source>
        <dbReference type="ARBA" id="ARBA00022837"/>
    </source>
</evidence>
<sequence length="1390" mass="158649">MCPVLVSLEPVPTSARLIVAPPTPTARPHEAGVQVKSGPCPKASASQRPTGQERGEGTSVCVQTQALPSNSSISAEQFKHLLQSLLPSLSPPQYNALMAKVMRREGRVSMNYQDFNRGRFSDCPPHSQRVGARSRSSSVAEQSTRTLHELQQGLKHQIGANLKGVMRALRLYDYNRDGQIQRHELRRLLDNHLPMSDAEFKRLWSYYYPNNFSMMPYKEFLMKLGINCEMYTKFVPQPRSLVVDSQASEEDTKRREKETPYPVTPEQTQEVFLNKMRQSYSEVWRVLLAFDVTCSGVLPLEDLHSIINNFLFPMSLCTFHSLLRRLGVRSSKTVHWKNFMTTVRDTAQREAKPKQDKDSTDQRPSAPSRTTSQREMRECSSDQACNSTVPQSHVPSGLVRVCVCDWYVCFQVEQKDERKAVRTAWTEKSTLEAATWTTVEGLLRDKLSKSSAAVNLALGQLDRRGRGTVRQEELRKVIRQHGLPLSDQHFNGLCELCTESGRVRYKHFLQRLGVPASDRGTNSNLKTQCAKDRRESSSGPHAKEADDLLWRLKERLNLISLTLSDCLPPAATKPSGTLTVSEFKKILQDYRLSVDERQLQTLGFMDGKIFCSELLSKYSGSLASHQRRAAPMLNKPEAKAPARLLTAEDCLSLMSDRITEVHGSLLSAFRLMDKDRDSFVYPCDYQQLHKTLGFITTDPQYNRLLRLLGFSPGKRLSYPEFQSIVQSKGKKLALQPANGLEQLHQTLVTNAIYRWPEMSRKLSHYGDDGVQIVLKNDFKNLVFSFGLPVTPKELQALWLRYDPTGKGYIILSEFQEKLKLDPTNEISRPVHVISFNSANPRPGQSGVSLKDIGDLIRRHYHEISSALSRQEMGRDGRVRLEDLLRVLQQHGCSVEREQLTQLLHSLKVKVVAGGLHWLNFLRAFELGPAQQLKAGCSTPSPSPTENLEALSPERAIQRISELVTTSVHTLHKVFSSFDRDGRGTLSSLEFRRVLEFFCARLSNCQYRCLLSRLVLDWENNAVCWRNFLHQFNLNSKAPERNLIIETKAYTPFQFQSLPDSEILEYVHGVVSERLFSITMEMVDMDPTNCGTISKDDFRDISDHNLHFLSPEQFEWLWEQLPLTERGDLDYRTFLKCFSAAEPCLSPSPAPPSVPDIATSPVDVQAPLLPPRPKTALCGSHISKFERGQRRRPRSCPLLDCGATERRIQGRVRCCWKEIHWRCRLEDQQRCGQISQRSFMEILKDLHIDLADQEFKQLALKYDMQESGQVSYPDFLRHFVLFLRPQPKQAFEQPKLPTINMQTLDIMSDQSAEALLRMNESVQQCWRSMRQSFAVQDHDRNGTISLPVFRKVLRQHRVNLSENEFLHLAACFEKDAGGRISYNDFLRTFLG</sequence>
<keyword evidence="1" id="KW-0597">Phosphoprotein</keyword>
<keyword evidence="2" id="KW-0677">Repeat</keyword>
<dbReference type="KEGG" id="char:105896701"/>
<feature type="region of interest" description="Disordered" evidence="4">
    <location>
        <begin position="243"/>
        <end position="265"/>
    </location>
</feature>
<dbReference type="RefSeq" id="XP_042566097.1">
    <property type="nucleotide sequence ID" value="XM_042710163.1"/>
</dbReference>
<feature type="region of interest" description="Disordered" evidence="4">
    <location>
        <begin position="345"/>
        <end position="393"/>
    </location>
</feature>
<organism evidence="6 7">
    <name type="scientific">Clupea harengus</name>
    <name type="common">Atlantic herring</name>
    <dbReference type="NCBI Taxonomy" id="7950"/>
    <lineage>
        <taxon>Eukaryota</taxon>
        <taxon>Metazoa</taxon>
        <taxon>Chordata</taxon>
        <taxon>Craniata</taxon>
        <taxon>Vertebrata</taxon>
        <taxon>Euteleostomi</taxon>
        <taxon>Actinopterygii</taxon>
        <taxon>Neopterygii</taxon>
        <taxon>Teleostei</taxon>
        <taxon>Clupei</taxon>
        <taxon>Clupeiformes</taxon>
        <taxon>Clupeoidei</taxon>
        <taxon>Clupeidae</taxon>
        <taxon>Clupea</taxon>
    </lineage>
</organism>
<proteinExistence type="predicted"/>
<evidence type="ECO:0000256" key="4">
    <source>
        <dbReference type="SAM" id="MobiDB-lite"/>
    </source>
</evidence>
<feature type="compositionally biased region" description="Polar residues" evidence="4">
    <location>
        <begin position="362"/>
        <end position="371"/>
    </location>
</feature>
<feature type="region of interest" description="Disordered" evidence="4">
    <location>
        <begin position="519"/>
        <end position="542"/>
    </location>
</feature>
<evidence type="ECO:0000256" key="1">
    <source>
        <dbReference type="ARBA" id="ARBA00022553"/>
    </source>
</evidence>
<evidence type="ECO:0000313" key="7">
    <source>
        <dbReference type="RefSeq" id="XP_042566097.1"/>
    </source>
</evidence>
<feature type="compositionally biased region" description="Basic and acidic residues" evidence="4">
    <location>
        <begin position="250"/>
        <end position="259"/>
    </location>
</feature>
<name>A0A8M1KQD7_CLUHA</name>
<feature type="region of interest" description="Disordered" evidence="4">
    <location>
        <begin position="119"/>
        <end position="140"/>
    </location>
</feature>
<dbReference type="Proteomes" id="UP000515152">
    <property type="component" value="Chromosome 16"/>
</dbReference>
<dbReference type="Pfam" id="PF13202">
    <property type="entry name" value="EF-hand_5"/>
    <property type="match status" value="1"/>
</dbReference>
<feature type="compositionally biased region" description="Polar residues" evidence="4">
    <location>
        <begin position="381"/>
        <end position="393"/>
    </location>
</feature>
<dbReference type="FunFam" id="1.10.238.10:FF:000179">
    <property type="entry name" value="EF-hand calcium-binding domain-containing protein 6"/>
    <property type="match status" value="1"/>
</dbReference>
<dbReference type="PANTHER" id="PTHR20875:SF2">
    <property type="entry name" value="EF-HAND CALCIUM-BINDING DOMAIN-CONTAINING PROTEIN 6"/>
    <property type="match status" value="1"/>
</dbReference>
<dbReference type="PROSITE" id="PS50222">
    <property type="entry name" value="EF_HAND_2"/>
    <property type="match status" value="3"/>
</dbReference>
<dbReference type="Pfam" id="PF08976">
    <property type="entry name" value="EF-hand_11"/>
    <property type="match status" value="1"/>
</dbReference>
<feature type="domain" description="EF-hand" evidence="5">
    <location>
        <begin position="965"/>
        <end position="1000"/>
    </location>
</feature>
<keyword evidence="3" id="KW-0106">Calcium</keyword>
<evidence type="ECO:0000259" key="5">
    <source>
        <dbReference type="PROSITE" id="PS50222"/>
    </source>
</evidence>
<dbReference type="PROSITE" id="PS00018">
    <property type="entry name" value="EF_HAND_1"/>
    <property type="match status" value="1"/>
</dbReference>
<dbReference type="InterPro" id="IPR002048">
    <property type="entry name" value="EF_hand_dom"/>
</dbReference>
<keyword evidence="6" id="KW-1185">Reference proteome</keyword>
<dbReference type="GO" id="GO:0005654">
    <property type="term" value="C:nucleoplasm"/>
    <property type="evidence" value="ECO:0007669"/>
    <property type="project" value="TreeGrafter"/>
</dbReference>
<dbReference type="GeneID" id="105896701"/>
<dbReference type="PANTHER" id="PTHR20875">
    <property type="entry name" value="EF-HAND CALCIUM-BINDING DOMAIN-CONTAINING PROTEIN 6-RELATED"/>
    <property type="match status" value="1"/>
</dbReference>
<dbReference type="GO" id="GO:0005509">
    <property type="term" value="F:calcium ion binding"/>
    <property type="evidence" value="ECO:0007669"/>
    <property type="project" value="InterPro"/>
</dbReference>
<feature type="domain" description="EF-hand" evidence="5">
    <location>
        <begin position="789"/>
        <end position="824"/>
    </location>
</feature>
<evidence type="ECO:0000256" key="2">
    <source>
        <dbReference type="ARBA" id="ARBA00022737"/>
    </source>
</evidence>
<gene>
    <name evidence="7" type="primary">LOC105896701</name>
</gene>
<feature type="region of interest" description="Disordered" evidence="4">
    <location>
        <begin position="21"/>
        <end position="57"/>
    </location>
</feature>
<reference evidence="7" key="1">
    <citation type="submission" date="2025-08" db="UniProtKB">
        <authorList>
            <consortium name="RefSeq"/>
        </authorList>
    </citation>
    <scope>IDENTIFICATION</scope>
</reference>
<feature type="compositionally biased region" description="Basic and acidic residues" evidence="4">
    <location>
        <begin position="346"/>
        <end position="361"/>
    </location>
</feature>
<dbReference type="Pfam" id="PF13499">
    <property type="entry name" value="EF-hand_7"/>
    <property type="match status" value="1"/>
</dbReference>
<dbReference type="InterPro" id="IPR018247">
    <property type="entry name" value="EF_Hand_1_Ca_BS"/>
</dbReference>
<protein>
    <submittedName>
        <fullName evidence="7">EF-hand calcium-binding domain-containing protein 6-like</fullName>
    </submittedName>
</protein>
<accession>A0A8M1KQD7</accession>
<dbReference type="InterPro" id="IPR052603">
    <property type="entry name" value="EFCB6"/>
</dbReference>
<dbReference type="OrthoDB" id="26525at2759"/>
<feature type="compositionally biased region" description="Basic and acidic residues" evidence="4">
    <location>
        <begin position="529"/>
        <end position="542"/>
    </location>
</feature>
<evidence type="ECO:0000313" key="6">
    <source>
        <dbReference type="Proteomes" id="UP000515152"/>
    </source>
</evidence>
<feature type="domain" description="EF-hand" evidence="5">
    <location>
        <begin position="160"/>
        <end position="195"/>
    </location>
</feature>
<dbReference type="InterPro" id="IPR015070">
    <property type="entry name" value="EF_hand_DJBP"/>
</dbReference>
<dbReference type="SMART" id="SM00054">
    <property type="entry name" value="EFh"/>
    <property type="match status" value="6"/>
</dbReference>